<keyword evidence="2" id="KW-1185">Reference proteome</keyword>
<dbReference type="EMBL" id="SMOL01000753">
    <property type="protein sequence ID" value="KAB2600204.1"/>
    <property type="molecule type" value="Genomic_DNA"/>
</dbReference>
<reference evidence="2" key="2">
    <citation type="submission" date="2019-10" db="EMBL/GenBank/DDBJ databases">
        <title>A de novo genome assembly of a pear dwarfing rootstock.</title>
        <authorList>
            <person name="Wang F."/>
            <person name="Wang J."/>
            <person name="Li S."/>
            <person name="Zhang Y."/>
            <person name="Fang M."/>
            <person name="Ma L."/>
            <person name="Zhao Y."/>
            <person name="Jiang S."/>
        </authorList>
    </citation>
    <scope>NUCLEOTIDE SEQUENCE [LARGE SCALE GENOMIC DNA]</scope>
</reference>
<reference evidence="1 2" key="3">
    <citation type="submission" date="2019-11" db="EMBL/GenBank/DDBJ databases">
        <title>A de novo genome assembly of a pear dwarfing rootstock.</title>
        <authorList>
            <person name="Wang F."/>
            <person name="Wang J."/>
            <person name="Li S."/>
            <person name="Zhang Y."/>
            <person name="Fang M."/>
            <person name="Ma L."/>
            <person name="Zhao Y."/>
            <person name="Jiang S."/>
        </authorList>
    </citation>
    <scope>NUCLEOTIDE SEQUENCE [LARGE SCALE GENOMIC DNA]</scope>
    <source>
        <strain evidence="1">S2</strain>
        <tissue evidence="1">Leaf</tissue>
    </source>
</reference>
<proteinExistence type="predicted"/>
<protein>
    <submittedName>
        <fullName evidence="1">Uncharacterized protein</fullName>
    </submittedName>
</protein>
<dbReference type="AlphaFoldDB" id="A0A5N5FPL3"/>
<sequence>MKKVYVALGIPSEYQEWCWLLSPLRWEKGGLPSREKIKPIKAETLACLIAVVEPTVNKGGNKRSSLSTQEMLAKKKHVIDLTFSKGKNDRVARSKLVMPAMPKVTSTIANRIAQHRGFIVPSLRKFMPRRPLGAKFGSPMERLATMKSDKVDSVAKVVPKPLFLLLRLIRLLRKRKLLSCLTLSFARKDFETFSISPEDLLAFTFEASIGEVVRKVGAQARRPSSRRMSKLMKSSLLGSL</sequence>
<reference evidence="1 2" key="1">
    <citation type="submission" date="2019-09" db="EMBL/GenBank/DDBJ databases">
        <authorList>
            <person name="Ou C."/>
        </authorList>
    </citation>
    <scope>NUCLEOTIDE SEQUENCE [LARGE SCALE GENOMIC DNA]</scope>
    <source>
        <strain evidence="1">S2</strain>
        <tissue evidence="1">Leaf</tissue>
    </source>
</reference>
<accession>A0A5N5FPL3</accession>
<gene>
    <name evidence="1" type="ORF">D8674_010475</name>
</gene>
<comment type="caution">
    <text evidence="1">The sequence shown here is derived from an EMBL/GenBank/DDBJ whole genome shotgun (WGS) entry which is preliminary data.</text>
</comment>
<evidence type="ECO:0000313" key="1">
    <source>
        <dbReference type="EMBL" id="KAB2600204.1"/>
    </source>
</evidence>
<evidence type="ECO:0000313" key="2">
    <source>
        <dbReference type="Proteomes" id="UP000327157"/>
    </source>
</evidence>
<organism evidence="1 2">
    <name type="scientific">Pyrus ussuriensis x Pyrus communis</name>
    <dbReference type="NCBI Taxonomy" id="2448454"/>
    <lineage>
        <taxon>Eukaryota</taxon>
        <taxon>Viridiplantae</taxon>
        <taxon>Streptophyta</taxon>
        <taxon>Embryophyta</taxon>
        <taxon>Tracheophyta</taxon>
        <taxon>Spermatophyta</taxon>
        <taxon>Magnoliopsida</taxon>
        <taxon>eudicotyledons</taxon>
        <taxon>Gunneridae</taxon>
        <taxon>Pentapetalae</taxon>
        <taxon>rosids</taxon>
        <taxon>fabids</taxon>
        <taxon>Rosales</taxon>
        <taxon>Rosaceae</taxon>
        <taxon>Amygdaloideae</taxon>
        <taxon>Maleae</taxon>
        <taxon>Pyrus</taxon>
    </lineage>
</organism>
<dbReference type="Proteomes" id="UP000327157">
    <property type="component" value="Chromosome 13"/>
</dbReference>
<name>A0A5N5FPL3_9ROSA</name>